<organism evidence="1 3">
    <name type="scientific">Methanosphaera cuniculi</name>
    <dbReference type="NCBI Taxonomy" id="1077256"/>
    <lineage>
        <taxon>Archaea</taxon>
        <taxon>Methanobacteriati</taxon>
        <taxon>Methanobacteriota</taxon>
        <taxon>Methanomada group</taxon>
        <taxon>Methanobacteria</taxon>
        <taxon>Methanobacteriales</taxon>
        <taxon>Methanobacteriaceae</taxon>
        <taxon>Methanosphaera</taxon>
    </lineage>
</organism>
<accession>A0A2A2HEB9</accession>
<keyword evidence="3" id="KW-1185">Reference proteome</keyword>
<reference evidence="1 3" key="2">
    <citation type="journal article" date="2017" name="BMC Genomics">
        <title>Genomic analysis of methanogenic archaea reveals a shift towards energy conservation.</title>
        <authorList>
            <person name="Gilmore S.P."/>
            <person name="Henske J.K."/>
            <person name="Sexton J.A."/>
            <person name="Solomon K.V."/>
            <person name="Seppala S."/>
            <person name="Yoo J.I."/>
            <person name="Huyett L.M."/>
            <person name="Pressman A."/>
            <person name="Cogan J.Z."/>
            <person name="Kivenson V."/>
            <person name="Peng X."/>
            <person name="Tan Y."/>
            <person name="Valentine D.L."/>
            <person name="O'Malley M.A."/>
        </authorList>
    </citation>
    <scope>NUCLEOTIDE SEQUENCE [LARGE SCALE GENOMIC DNA]</scope>
    <source>
        <strain evidence="1 3">1R-7</strain>
    </source>
</reference>
<dbReference type="RefSeq" id="WP_095608500.1">
    <property type="nucleotide sequence ID" value="NZ_LMVN01000011.1"/>
</dbReference>
<evidence type="ECO:0000313" key="3">
    <source>
        <dbReference type="Proteomes" id="UP000217528"/>
    </source>
</evidence>
<dbReference type="AlphaFoldDB" id="A0A2A2HEB9"/>
<name>A0A2A2HEB9_9EURY</name>
<dbReference type="EMBL" id="LWMS01000031">
    <property type="protein sequence ID" value="PWL08062.1"/>
    <property type="molecule type" value="Genomic_DNA"/>
</dbReference>
<sequence>MGYSTSILTAISQIPLTIEEWIQKEIDNGILNDVETFITSYQNEMELETPTIWMNQHEWAGYKDEALTNKYKVIVPIEFACIEYDNDLKEGEIKAMNLTGRLIASILKHFRRYKKKNEFFQMIKINFKTLYPNGTLGIENKQEIVSVAGVLLEFVILIDWMQCLSINEDTNTEDIFNLDNPDITYTEIIKNNTNNGDDT</sequence>
<comment type="caution">
    <text evidence="1">The sequence shown here is derived from an EMBL/GenBank/DDBJ whole genome shotgun (WGS) entry which is preliminary data.</text>
</comment>
<evidence type="ECO:0000313" key="1">
    <source>
        <dbReference type="EMBL" id="PAV07614.1"/>
    </source>
</evidence>
<gene>
    <name evidence="1" type="ORF">ASJ82_08030</name>
    <name evidence="2" type="ORF">MSCUN_09930</name>
</gene>
<proteinExistence type="predicted"/>
<dbReference type="Proteomes" id="UP000246004">
    <property type="component" value="Unassembled WGS sequence"/>
</dbReference>
<dbReference type="OrthoDB" id="82565at2157"/>
<evidence type="ECO:0000313" key="4">
    <source>
        <dbReference type="Proteomes" id="UP000246004"/>
    </source>
</evidence>
<protein>
    <submittedName>
        <fullName evidence="1">Uncharacterized protein</fullName>
    </submittedName>
</protein>
<dbReference type="EMBL" id="LMVN01000011">
    <property type="protein sequence ID" value="PAV07614.1"/>
    <property type="molecule type" value="Genomic_DNA"/>
</dbReference>
<evidence type="ECO:0000313" key="2">
    <source>
        <dbReference type="EMBL" id="PWL08062.1"/>
    </source>
</evidence>
<reference evidence="2 4" key="1">
    <citation type="submission" date="2016-04" db="EMBL/GenBank/DDBJ databases">
        <title>Genome sequence of Methanosphaera cuniculi DSM 4103.</title>
        <authorList>
            <person name="Poehlein A."/>
            <person name="Seedorf H."/>
            <person name="Daniel R."/>
        </authorList>
    </citation>
    <scope>NUCLEOTIDE SEQUENCE [LARGE SCALE GENOMIC DNA]</scope>
    <source>
        <strain evidence="2 4">DSM 4103</strain>
    </source>
</reference>
<dbReference type="Proteomes" id="UP000217528">
    <property type="component" value="Unassembled WGS sequence"/>
</dbReference>